<reference evidence="3" key="1">
    <citation type="submission" date="2024-04" db="EMBL/GenBank/DDBJ databases">
        <title>Salinicola lusitanus LLJ914,a marine bacterium isolated from the Okinawa Trough.</title>
        <authorList>
            <person name="Li J."/>
        </authorList>
    </citation>
    <scope>NUCLEOTIDE SEQUENCE [LARGE SCALE GENOMIC DNA]</scope>
</reference>
<organism evidence="2 3">
    <name type="scientific">Mugilogobius chulae</name>
    <name type="common">yellowstripe goby</name>
    <dbReference type="NCBI Taxonomy" id="88201"/>
    <lineage>
        <taxon>Eukaryota</taxon>
        <taxon>Metazoa</taxon>
        <taxon>Chordata</taxon>
        <taxon>Craniata</taxon>
        <taxon>Vertebrata</taxon>
        <taxon>Euteleostomi</taxon>
        <taxon>Actinopterygii</taxon>
        <taxon>Neopterygii</taxon>
        <taxon>Teleostei</taxon>
        <taxon>Neoteleostei</taxon>
        <taxon>Acanthomorphata</taxon>
        <taxon>Gobiaria</taxon>
        <taxon>Gobiiformes</taxon>
        <taxon>Gobioidei</taxon>
        <taxon>Gobiidae</taxon>
        <taxon>Gobionellinae</taxon>
        <taxon>Mugilogobius</taxon>
    </lineage>
</organism>
<dbReference type="Proteomes" id="UP001460270">
    <property type="component" value="Unassembled WGS sequence"/>
</dbReference>
<dbReference type="EMBL" id="JBBPFD010000003">
    <property type="protein sequence ID" value="KAK7934263.1"/>
    <property type="molecule type" value="Genomic_DNA"/>
</dbReference>
<proteinExistence type="predicted"/>
<evidence type="ECO:0000313" key="3">
    <source>
        <dbReference type="Proteomes" id="UP001460270"/>
    </source>
</evidence>
<feature type="coiled-coil region" evidence="1">
    <location>
        <begin position="43"/>
        <end position="91"/>
    </location>
</feature>
<name>A0AAW0PU48_9GOBI</name>
<sequence>MLKTPNIKTPQDEIVWLKLLLFRELQLRQLAQESEREESSTALKISHEEIHRLQQENELISKQQQVQERLLDEAKQDRLQKQEVLNRNRQKSLNLLKQKVEQKDDIWKQGEEERHLLERMCYTGSGAGEETE</sequence>
<dbReference type="AlphaFoldDB" id="A0AAW0PU48"/>
<keyword evidence="1" id="KW-0175">Coiled coil</keyword>
<gene>
    <name evidence="2" type="ORF">WMY93_005159</name>
</gene>
<comment type="caution">
    <text evidence="2">The sequence shown here is derived from an EMBL/GenBank/DDBJ whole genome shotgun (WGS) entry which is preliminary data.</text>
</comment>
<accession>A0AAW0PU48</accession>
<protein>
    <submittedName>
        <fullName evidence="2">Uncharacterized protein</fullName>
    </submittedName>
</protein>
<keyword evidence="3" id="KW-1185">Reference proteome</keyword>
<evidence type="ECO:0000313" key="2">
    <source>
        <dbReference type="EMBL" id="KAK7934263.1"/>
    </source>
</evidence>
<evidence type="ECO:0000256" key="1">
    <source>
        <dbReference type="SAM" id="Coils"/>
    </source>
</evidence>